<comment type="caution">
    <text evidence="2">The sequence shown here is derived from an EMBL/GenBank/DDBJ whole genome shotgun (WGS) entry which is preliminary data.</text>
</comment>
<dbReference type="GO" id="GO:0046872">
    <property type="term" value="F:metal ion binding"/>
    <property type="evidence" value="ECO:0007669"/>
    <property type="project" value="InterPro"/>
</dbReference>
<dbReference type="InterPro" id="IPR006121">
    <property type="entry name" value="HMA_dom"/>
</dbReference>
<dbReference type="SUPFAM" id="SSF55008">
    <property type="entry name" value="HMA, heavy metal-associated domain"/>
    <property type="match status" value="1"/>
</dbReference>
<dbReference type="InterPro" id="IPR036163">
    <property type="entry name" value="HMA_dom_sf"/>
</dbReference>
<dbReference type="PROSITE" id="PS50846">
    <property type="entry name" value="HMA_2"/>
    <property type="match status" value="1"/>
</dbReference>
<feature type="domain" description="HMA" evidence="1">
    <location>
        <begin position="1"/>
        <end position="69"/>
    </location>
</feature>
<reference evidence="2 3" key="1">
    <citation type="submission" date="2019-04" db="EMBL/GenBank/DDBJ databases">
        <title>Genome sequencing of Clostridium botulinum Groups I-IV and Clostridium butyricum.</title>
        <authorList>
            <person name="Brunt J."/>
            <person name="Van Vliet A.H.M."/>
            <person name="Stringer S.C."/>
            <person name="Carter A.T."/>
            <person name="Peck M.W."/>
        </authorList>
    </citation>
    <scope>NUCLEOTIDE SEQUENCE [LARGE SCALE GENOMIC DNA]</scope>
    <source>
        <strain evidence="2 3">IFR 18/054</strain>
    </source>
</reference>
<dbReference type="Pfam" id="PF00403">
    <property type="entry name" value="HMA"/>
    <property type="match status" value="1"/>
</dbReference>
<dbReference type="Proteomes" id="UP000472521">
    <property type="component" value="Unassembled WGS sequence"/>
</dbReference>
<evidence type="ECO:0000313" key="2">
    <source>
        <dbReference type="EMBL" id="NFF01302.1"/>
    </source>
</evidence>
<name>A0A6B4JZ40_CLOBO</name>
<organism evidence="2 3">
    <name type="scientific">Clostridium botulinum</name>
    <dbReference type="NCBI Taxonomy" id="1491"/>
    <lineage>
        <taxon>Bacteria</taxon>
        <taxon>Bacillati</taxon>
        <taxon>Bacillota</taxon>
        <taxon>Clostridia</taxon>
        <taxon>Eubacteriales</taxon>
        <taxon>Clostridiaceae</taxon>
        <taxon>Clostridium</taxon>
    </lineage>
</organism>
<dbReference type="InterPro" id="IPR017969">
    <property type="entry name" value="Heavy-metal-associated_CS"/>
</dbReference>
<proteinExistence type="predicted"/>
<dbReference type="EMBL" id="SWND01000003">
    <property type="protein sequence ID" value="NFF01302.1"/>
    <property type="molecule type" value="Genomic_DNA"/>
</dbReference>
<gene>
    <name evidence="2" type="ORF">FCV25_05845</name>
</gene>
<dbReference type="AlphaFoldDB" id="A0A6B4JZ40"/>
<accession>A0A6B4JZ40</accession>
<evidence type="ECO:0000313" key="3">
    <source>
        <dbReference type="Proteomes" id="UP000472521"/>
    </source>
</evidence>
<dbReference type="CDD" id="cd00371">
    <property type="entry name" value="HMA"/>
    <property type="match status" value="1"/>
</dbReference>
<dbReference type="Gene3D" id="3.30.70.100">
    <property type="match status" value="1"/>
</dbReference>
<sequence>MKKTFKLVGLDCANCAAKIENAVKELPEVISVSVNFMTTKMTIEAEADNMISIEENAKAIVKKLEPDVIVEKA</sequence>
<dbReference type="PROSITE" id="PS01047">
    <property type="entry name" value="HMA_1"/>
    <property type="match status" value="1"/>
</dbReference>
<protein>
    <submittedName>
        <fullName evidence="2">Heavy metal transporter</fullName>
    </submittedName>
</protein>
<evidence type="ECO:0000259" key="1">
    <source>
        <dbReference type="PROSITE" id="PS50846"/>
    </source>
</evidence>